<reference evidence="1 2" key="1">
    <citation type="submission" date="2016-02" db="EMBL/GenBank/DDBJ databases">
        <title>Genome analysis of coral dinoflagellate symbionts highlights evolutionary adaptations to a symbiotic lifestyle.</title>
        <authorList>
            <person name="Aranda M."/>
            <person name="Li Y."/>
            <person name="Liew Y.J."/>
            <person name="Baumgarten S."/>
            <person name="Simakov O."/>
            <person name="Wilson M."/>
            <person name="Piel J."/>
            <person name="Ashoor H."/>
            <person name="Bougouffa S."/>
            <person name="Bajic V.B."/>
            <person name="Ryu T."/>
            <person name="Ravasi T."/>
            <person name="Bayer T."/>
            <person name="Micklem G."/>
            <person name="Kim H."/>
            <person name="Bhak J."/>
            <person name="Lajeunesse T.C."/>
            <person name="Voolstra C.R."/>
        </authorList>
    </citation>
    <scope>NUCLEOTIDE SEQUENCE [LARGE SCALE GENOMIC DNA]</scope>
    <source>
        <strain evidence="1 2">CCMP2467</strain>
    </source>
</reference>
<gene>
    <name evidence="1" type="ORF">AK812_SmicGene28133</name>
</gene>
<evidence type="ECO:0000313" key="2">
    <source>
        <dbReference type="Proteomes" id="UP000186817"/>
    </source>
</evidence>
<dbReference type="AlphaFoldDB" id="A0A1Q9D537"/>
<evidence type="ECO:0000313" key="1">
    <source>
        <dbReference type="EMBL" id="OLP90292.1"/>
    </source>
</evidence>
<protein>
    <submittedName>
        <fullName evidence="1">Uncharacterized protein</fullName>
    </submittedName>
</protein>
<proteinExistence type="predicted"/>
<keyword evidence="2" id="KW-1185">Reference proteome</keyword>
<dbReference type="Proteomes" id="UP000186817">
    <property type="component" value="Unassembled WGS sequence"/>
</dbReference>
<accession>A0A1Q9D537</accession>
<sequence>MSNSDSDSAARSLGITPWAIYLELEFRIGLPGAAISVFSAATLWQEAISGATFTTFLNTSDLKMHVLPQALGRFAELHRRGESNVEGPDRVRRGSTVAEFATKDLVISMGAAIQACMQGLPEAQSILRNTFVSAAQWQLGLALLRLLQQTSLRANVIVYNEVISLCDAWLAGMRVMTRRAWSDARETELAWNDGTGAQDNPLTPDIDMMSMTVTLRDQFESSVRQAGAMGRFLAIAKGRAHVLRDSRDDEVAA</sequence>
<dbReference type="EMBL" id="LSRX01000718">
    <property type="protein sequence ID" value="OLP90292.1"/>
    <property type="molecule type" value="Genomic_DNA"/>
</dbReference>
<organism evidence="1 2">
    <name type="scientific">Symbiodinium microadriaticum</name>
    <name type="common">Dinoflagellate</name>
    <name type="synonym">Zooxanthella microadriatica</name>
    <dbReference type="NCBI Taxonomy" id="2951"/>
    <lineage>
        <taxon>Eukaryota</taxon>
        <taxon>Sar</taxon>
        <taxon>Alveolata</taxon>
        <taxon>Dinophyceae</taxon>
        <taxon>Suessiales</taxon>
        <taxon>Symbiodiniaceae</taxon>
        <taxon>Symbiodinium</taxon>
    </lineage>
</organism>
<name>A0A1Q9D537_SYMMI</name>
<comment type="caution">
    <text evidence="1">The sequence shown here is derived from an EMBL/GenBank/DDBJ whole genome shotgun (WGS) entry which is preliminary data.</text>
</comment>